<dbReference type="GeneID" id="2761375"/>
<dbReference type="Gene3D" id="3.40.50.150">
    <property type="entry name" value="Vaccinia Virus protein VP39"/>
    <property type="match status" value="1"/>
</dbReference>
<dbReference type="KEGG" id="mmp:MMP0497"/>
<dbReference type="GO" id="GO:0008757">
    <property type="term" value="F:S-adenosylmethionine-dependent methyltransferase activity"/>
    <property type="evidence" value="ECO:0007669"/>
    <property type="project" value="InterPro"/>
</dbReference>
<proteinExistence type="predicted"/>
<dbReference type="EnsemblBacteria" id="CAF30053">
    <property type="protein sequence ID" value="CAF30053"/>
    <property type="gene ID" value="MMP0497"/>
</dbReference>
<keyword evidence="2" id="KW-0949">S-adenosyl-L-methionine</keyword>
<dbReference type="SUPFAM" id="SSF53335">
    <property type="entry name" value="S-adenosyl-L-methionine-dependent methyltransferases"/>
    <property type="match status" value="1"/>
</dbReference>
<evidence type="ECO:0000259" key="3">
    <source>
        <dbReference type="Pfam" id="PF08241"/>
    </source>
</evidence>
<dbReference type="InterPro" id="IPR026669">
    <property type="entry name" value="Arsenite_MeTrfase-like"/>
</dbReference>
<name>Q6LZX6_METMP</name>
<accession>Q6LZX6</accession>
<sequence length="225" mass="26109">MFKNEDYVLENKGIYYTYKNGKQRKYKSWLSGAFSFLYDPLMSKSVFPKTLGASMEKHELFLKNELNFIHNKEILELGTGSGNLSQILPNDNKYSGIDISKGLLKIARKKFYKAGFNKNFKLFLCSAEELPFKDNFYDVCIFNLSLNFFNDLDSVISELKRVLKPDAKFICSVPIKDRNTDKKTIRGNIYSENELKDIFESKGFSFRPYPFKNGSLLYFSAILEN</sequence>
<dbReference type="EMBL" id="BX950229">
    <property type="protein sequence ID" value="CAF30053.1"/>
    <property type="molecule type" value="Genomic_DNA"/>
</dbReference>
<dbReference type="eggNOG" id="arCOG01792">
    <property type="taxonomic scope" value="Archaea"/>
</dbReference>
<feature type="domain" description="Methyltransferase type 11" evidence="3">
    <location>
        <begin position="75"/>
        <end position="171"/>
    </location>
</feature>
<dbReference type="STRING" id="267377.MMP0497"/>
<dbReference type="PANTHER" id="PTHR43675:SF8">
    <property type="entry name" value="ARSENITE METHYLTRANSFERASE"/>
    <property type="match status" value="1"/>
</dbReference>
<protein>
    <recommendedName>
        <fullName evidence="3">Methyltransferase type 11 domain-containing protein</fullName>
    </recommendedName>
</protein>
<dbReference type="Proteomes" id="UP000000590">
    <property type="component" value="Chromosome"/>
</dbReference>
<dbReference type="AlphaFoldDB" id="Q6LZX6"/>
<organism evidence="5">
    <name type="scientific">Methanococcus maripaludis (strain DSM 14266 / JCM 13030 / NBRC 101832 / S2 / LL)</name>
    <dbReference type="NCBI Taxonomy" id="267377"/>
    <lineage>
        <taxon>Archaea</taxon>
        <taxon>Methanobacteriati</taxon>
        <taxon>Methanobacteriota</taxon>
        <taxon>Methanomada group</taxon>
        <taxon>Methanococci</taxon>
        <taxon>Methanococcales</taxon>
        <taxon>Methanococcaceae</taxon>
        <taxon>Methanococcus</taxon>
    </lineage>
</organism>
<dbReference type="Pfam" id="PF08241">
    <property type="entry name" value="Methyltransf_11"/>
    <property type="match status" value="1"/>
</dbReference>
<reference evidence="4 5" key="1">
    <citation type="journal article" date="2004" name="J. Bacteriol.">
        <title>Complete genome sequence of the genetically tractable hydrogenotrophic methanogen Methanococcus maripaludis.</title>
        <authorList>
            <person name="Hendrickson E.L."/>
            <person name="Kaul R."/>
            <person name="Zhou Y."/>
            <person name="Bovee D."/>
            <person name="Chapman P."/>
            <person name="Chung J."/>
            <person name="Conway de Macario E."/>
            <person name="Dodsworth J.A."/>
            <person name="Gillett W."/>
            <person name="Graham D.E."/>
            <person name="Hackett M."/>
            <person name="Haydock A.K."/>
            <person name="Kang A."/>
            <person name="Land M.L."/>
            <person name="Levy R."/>
            <person name="Lie T.J."/>
            <person name="Major T.A."/>
            <person name="Moore B.C."/>
            <person name="Porat I."/>
            <person name="Palmeiri A."/>
            <person name="Rouse G."/>
            <person name="Saenphimmachak C."/>
            <person name="Soll D."/>
            <person name="Van Dien S."/>
            <person name="Wang T."/>
            <person name="Whitman W.B."/>
            <person name="Xia Q."/>
            <person name="Zhang Y."/>
            <person name="Larimer F.W."/>
            <person name="Olson M.V."/>
            <person name="Leigh J.A."/>
        </authorList>
    </citation>
    <scope>NUCLEOTIDE SEQUENCE [LARGE SCALE GENOMIC DNA]</scope>
    <source>
        <strain evidence="5">S2 / LL</strain>
    </source>
</reference>
<dbReference type="InterPro" id="IPR013216">
    <property type="entry name" value="Methyltransf_11"/>
</dbReference>
<dbReference type="OrthoDB" id="147504at2157"/>
<dbReference type="HOGENOM" id="CLU_1232780_0_0_2"/>
<dbReference type="CDD" id="cd02440">
    <property type="entry name" value="AdoMet_MTases"/>
    <property type="match status" value="1"/>
</dbReference>
<dbReference type="InterPro" id="IPR029063">
    <property type="entry name" value="SAM-dependent_MTases_sf"/>
</dbReference>
<evidence type="ECO:0000256" key="1">
    <source>
        <dbReference type="ARBA" id="ARBA00022679"/>
    </source>
</evidence>
<dbReference type="PANTHER" id="PTHR43675">
    <property type="entry name" value="ARSENITE METHYLTRANSFERASE"/>
    <property type="match status" value="1"/>
</dbReference>
<evidence type="ECO:0000313" key="4">
    <source>
        <dbReference type="EMBL" id="CAF30053.1"/>
    </source>
</evidence>
<evidence type="ECO:0000313" key="5">
    <source>
        <dbReference type="Proteomes" id="UP000000590"/>
    </source>
</evidence>
<dbReference type="DNASU" id="2761375"/>
<keyword evidence="1" id="KW-0808">Transferase</keyword>
<dbReference type="RefSeq" id="WP_011170441.1">
    <property type="nucleotide sequence ID" value="NC_005791.1"/>
</dbReference>
<dbReference type="PATRIC" id="fig|267377.15.peg.505"/>
<gene>
    <name evidence="4" type="ordered locus">MMP0497</name>
</gene>
<keyword evidence="5" id="KW-1185">Reference proteome</keyword>
<evidence type="ECO:0000256" key="2">
    <source>
        <dbReference type="ARBA" id="ARBA00022691"/>
    </source>
</evidence>